<dbReference type="PANTHER" id="PTHR43441:SF3">
    <property type="entry name" value="ACETYLTRANSFERASE"/>
    <property type="match status" value="1"/>
</dbReference>
<dbReference type="Proteomes" id="UP000017048">
    <property type="component" value="Unassembled WGS sequence"/>
</dbReference>
<evidence type="ECO:0000313" key="2">
    <source>
        <dbReference type="EMBL" id="GAD87400.1"/>
    </source>
</evidence>
<dbReference type="GO" id="GO:1990189">
    <property type="term" value="F:protein N-terminal-serine acetyltransferase activity"/>
    <property type="evidence" value="ECO:0007669"/>
    <property type="project" value="TreeGrafter"/>
</dbReference>
<dbReference type="PROSITE" id="PS51186">
    <property type="entry name" value="GNAT"/>
    <property type="match status" value="1"/>
</dbReference>
<dbReference type="InterPro" id="IPR016181">
    <property type="entry name" value="Acyl_CoA_acyltransferase"/>
</dbReference>
<evidence type="ECO:0000259" key="1">
    <source>
        <dbReference type="PROSITE" id="PS51186"/>
    </source>
</evidence>
<organism evidence="2 3">
    <name type="scientific">Nocardia asteroides NBRC 15531</name>
    <dbReference type="NCBI Taxonomy" id="1110697"/>
    <lineage>
        <taxon>Bacteria</taxon>
        <taxon>Bacillati</taxon>
        <taxon>Actinomycetota</taxon>
        <taxon>Actinomycetes</taxon>
        <taxon>Mycobacteriales</taxon>
        <taxon>Nocardiaceae</taxon>
        <taxon>Nocardia</taxon>
    </lineage>
</organism>
<dbReference type="STRING" id="1824.SAMN05444423_104476"/>
<evidence type="ECO:0000313" key="3">
    <source>
        <dbReference type="Proteomes" id="UP000017048"/>
    </source>
</evidence>
<dbReference type="InterPro" id="IPR051908">
    <property type="entry name" value="Ribosomal_N-acetyltransferase"/>
</dbReference>
<dbReference type="SUPFAM" id="SSF55729">
    <property type="entry name" value="Acyl-CoA N-acyltransferases (Nat)"/>
    <property type="match status" value="1"/>
</dbReference>
<feature type="domain" description="N-acetyltransferase" evidence="1">
    <location>
        <begin position="50"/>
        <end position="203"/>
    </location>
</feature>
<dbReference type="InterPro" id="IPR000182">
    <property type="entry name" value="GNAT_dom"/>
</dbReference>
<name>U5EJE9_NOCAS</name>
<dbReference type="eggNOG" id="COG1670">
    <property type="taxonomic scope" value="Bacteria"/>
</dbReference>
<dbReference type="GO" id="GO:0005737">
    <property type="term" value="C:cytoplasm"/>
    <property type="evidence" value="ECO:0007669"/>
    <property type="project" value="TreeGrafter"/>
</dbReference>
<dbReference type="EMBL" id="BAFO02000034">
    <property type="protein sequence ID" value="GAD87400.1"/>
    <property type="molecule type" value="Genomic_DNA"/>
</dbReference>
<reference evidence="2 3" key="1">
    <citation type="journal article" date="2014" name="BMC Genomics">
        <title>Genome based analysis of type-I polyketide synthase and nonribosomal peptide synthetase gene clusters in seven strains of five representative Nocardia species.</title>
        <authorList>
            <person name="Komaki H."/>
            <person name="Ichikawa N."/>
            <person name="Hosoyama A."/>
            <person name="Takahashi-Nakaguchi A."/>
            <person name="Matsuzawa T."/>
            <person name="Suzuki K."/>
            <person name="Fujita N."/>
            <person name="Gonoi T."/>
        </authorList>
    </citation>
    <scope>NUCLEOTIDE SEQUENCE [LARGE SCALE GENOMIC DNA]</scope>
    <source>
        <strain evidence="2 3">NBRC 15531</strain>
    </source>
</reference>
<accession>U5EJE9</accession>
<dbReference type="PANTHER" id="PTHR43441">
    <property type="entry name" value="RIBOSOMAL-PROTEIN-SERINE ACETYLTRANSFERASE"/>
    <property type="match status" value="1"/>
</dbReference>
<comment type="caution">
    <text evidence="2">The sequence shown here is derived from an EMBL/GenBank/DDBJ whole genome shotgun (WGS) entry which is preliminary data.</text>
</comment>
<sequence length="211" mass="22733">MPRAGEVGHHRRMAIDYPPALAPGVTPPQRLVVDDLVIRRRHADDLAAMTAAITASHEHLHRWMDWAAHPPTPDDLSAVHDRLTAHWPTPDGGFDYGIFAPDGTVLGVIGLHDRVGPATLELGYWCHVDHVGKGVITRAAGALTDIALALPGITRVEIRCDAANLRSAAIPRRLGYRLASTGPRPRKTPGESGRGMCWVMDARAAETDGPA</sequence>
<dbReference type="Gene3D" id="3.40.630.30">
    <property type="match status" value="1"/>
</dbReference>
<protein>
    <submittedName>
        <fullName evidence="2">Acetyltransferase</fullName>
    </submittedName>
</protein>
<dbReference type="AlphaFoldDB" id="U5EJE9"/>
<dbReference type="Pfam" id="PF13302">
    <property type="entry name" value="Acetyltransf_3"/>
    <property type="match status" value="1"/>
</dbReference>
<proteinExistence type="predicted"/>
<gene>
    <name evidence="2" type="ORF">NCAST_34_05290</name>
</gene>
<dbReference type="GO" id="GO:0008999">
    <property type="term" value="F:protein-N-terminal-alanine acetyltransferase activity"/>
    <property type="evidence" value="ECO:0007669"/>
    <property type="project" value="TreeGrafter"/>
</dbReference>
<keyword evidence="3" id="KW-1185">Reference proteome</keyword>